<dbReference type="GO" id="GO:0051865">
    <property type="term" value="P:protein autoubiquitination"/>
    <property type="evidence" value="ECO:0000318"/>
    <property type="project" value="GO_Central"/>
</dbReference>
<dbReference type="eggNOG" id="ENOG502RI3W">
    <property type="taxonomic scope" value="Eukaryota"/>
</dbReference>
<dbReference type="PANTHER" id="PTHR31531">
    <property type="entry name" value="E3 UBIQUITIN-PROTEIN LIGASE E3D FAMILY MEMBER"/>
    <property type="match status" value="1"/>
</dbReference>
<dbReference type="GeneID" id="8628228"/>
<proteinExistence type="predicted"/>
<dbReference type="GO" id="GO:0030332">
    <property type="term" value="F:cyclin binding"/>
    <property type="evidence" value="ECO:0000318"/>
    <property type="project" value="GO_Central"/>
</dbReference>
<feature type="region of interest" description="Disordered" evidence="1">
    <location>
        <begin position="1"/>
        <end position="31"/>
    </location>
</feature>
<dbReference type="EMBL" id="AAFI02000177">
    <property type="protein sequence ID" value="EAL61790.1"/>
    <property type="molecule type" value="Genomic_DNA"/>
</dbReference>
<dbReference type="PaxDb" id="44689-DDB0191588"/>
<comment type="caution">
    <text evidence="2">The sequence shown here is derived from an EMBL/GenBank/DDBJ whole genome shotgun (WGS) entry which is preliminary data.</text>
</comment>
<dbReference type="GO" id="GO:0005634">
    <property type="term" value="C:nucleus"/>
    <property type="evidence" value="ECO:0000318"/>
    <property type="project" value="GO_Central"/>
</dbReference>
<dbReference type="Reactome" id="R-DDI-983168">
    <property type="pathway name" value="Antigen processing: Ubiquitination &amp; Proteasome degradation"/>
</dbReference>
<sequence>MSDGQKKSDTCESDQIIETKGSKDIKNRNNNNNDEEILLPFRYYLEKMKNIKTIHLVIIPDDKKSLYYYDVKMTSVQQYLITIFDVTSTSTSTSNIKKSYELKISLPLHCKIEPKSTTIFKQPTKLNNSIEIKSKLLIDETNYDQHLFEDNVLDDHHSSSIDSINSITNLFKNNDNNDNEKVNLYCRYCLNSFIKSNDNDNSDINWKIKLLPSSNWVDLMDIWLCGCTGTTSFTDFPTGEINAIKDYCFIGDRFLLFHKDNTKDIIEDTTTTTTTTEKKDEFVNVFKESNSQWVPLKCKFCSSFIGSKDNNNNNNFRFYKHQISSSIFPPLPLSYDNNNYSNYNNNNNNNNLFKQYILETFIASQILTESQSSVTFKFLLVSSNKIYAMISLLNWETLFLTNYYIKNGNKKQEFIPVIKILFKSTIMNENNENNETDKKEIEKLINKWEFDFEAKKIYLPNEECFQLLEIMNYSNNLFTDDSKTLKNHNNFNLGILRLRLLD</sequence>
<protein>
    <recommendedName>
        <fullName evidence="4">HECT-type E3 ubiquitin transferase E3D</fullName>
    </recommendedName>
</protein>
<dbReference type="AlphaFoldDB" id="Q54EF6"/>
<dbReference type="RefSeq" id="XP_635284.1">
    <property type="nucleotide sequence ID" value="XM_630192.1"/>
</dbReference>
<dbReference type="InParanoid" id="Q54EF6"/>
<dbReference type="VEuPathDB" id="AmoebaDB:DDB_G0291612"/>
<organism evidence="2 3">
    <name type="scientific">Dictyostelium discoideum</name>
    <name type="common">Social amoeba</name>
    <dbReference type="NCBI Taxonomy" id="44689"/>
    <lineage>
        <taxon>Eukaryota</taxon>
        <taxon>Amoebozoa</taxon>
        <taxon>Evosea</taxon>
        <taxon>Eumycetozoa</taxon>
        <taxon>Dictyostelia</taxon>
        <taxon>Dictyosteliales</taxon>
        <taxon>Dictyosteliaceae</taxon>
        <taxon>Dictyostelium</taxon>
    </lineage>
</organism>
<dbReference type="GO" id="GO:0061630">
    <property type="term" value="F:ubiquitin protein ligase activity"/>
    <property type="evidence" value="ECO:0000318"/>
    <property type="project" value="GO_Central"/>
</dbReference>
<dbReference type="GO" id="GO:0000151">
    <property type="term" value="C:ubiquitin ligase complex"/>
    <property type="evidence" value="ECO:0000318"/>
    <property type="project" value="GO_Central"/>
</dbReference>
<evidence type="ECO:0008006" key="4">
    <source>
        <dbReference type="Google" id="ProtNLM"/>
    </source>
</evidence>
<name>Q54EF6_DICDI</name>
<dbReference type="PhylomeDB" id="Q54EF6"/>
<evidence type="ECO:0000256" key="1">
    <source>
        <dbReference type="SAM" id="MobiDB-lite"/>
    </source>
</evidence>
<dbReference type="GO" id="GO:0006513">
    <property type="term" value="P:protein monoubiquitination"/>
    <property type="evidence" value="ECO:0000318"/>
    <property type="project" value="GO_Central"/>
</dbReference>
<accession>Q54EF6</accession>
<dbReference type="GO" id="GO:0005829">
    <property type="term" value="C:cytosol"/>
    <property type="evidence" value="ECO:0000318"/>
    <property type="project" value="GO_Central"/>
</dbReference>
<dbReference type="InterPro" id="IPR019193">
    <property type="entry name" value="UBQ-conj_enz_E2-bd_prot"/>
</dbReference>
<feature type="compositionally biased region" description="Basic and acidic residues" evidence="1">
    <location>
        <begin position="1"/>
        <end position="10"/>
    </location>
</feature>
<dbReference type="GO" id="GO:0043161">
    <property type="term" value="P:proteasome-mediated ubiquitin-dependent protein catabolic process"/>
    <property type="evidence" value="ECO:0000318"/>
    <property type="project" value="GO_Central"/>
</dbReference>
<gene>
    <name evidence="2" type="ORF">DDB_G0291612</name>
</gene>
<dbReference type="Proteomes" id="UP000002195">
    <property type="component" value="Unassembled WGS sequence"/>
</dbReference>
<dbReference type="dictyBase" id="DDB_G0291612"/>
<evidence type="ECO:0000313" key="2">
    <source>
        <dbReference type="EMBL" id="EAL61790.1"/>
    </source>
</evidence>
<dbReference type="Pfam" id="PF09814">
    <property type="entry name" value="HECT_2"/>
    <property type="match status" value="1"/>
</dbReference>
<dbReference type="PANTHER" id="PTHR31531:SF2">
    <property type="entry name" value="E3 UBIQUITIN-PROTEIN LIGASE E3D"/>
    <property type="match status" value="1"/>
</dbReference>
<evidence type="ECO:0000313" key="3">
    <source>
        <dbReference type="Proteomes" id="UP000002195"/>
    </source>
</evidence>
<dbReference type="HOGENOM" id="CLU_543407_0_0_1"/>
<dbReference type="GO" id="GO:0000209">
    <property type="term" value="P:protein polyubiquitination"/>
    <property type="evidence" value="ECO:0000318"/>
    <property type="project" value="GO_Central"/>
</dbReference>
<reference evidence="2 3" key="1">
    <citation type="journal article" date="2005" name="Nature">
        <title>The genome of the social amoeba Dictyostelium discoideum.</title>
        <authorList>
            <consortium name="The Dictyostelium discoideum Sequencing Consortium"/>
            <person name="Eichinger L."/>
            <person name="Pachebat J.A."/>
            <person name="Glockner G."/>
            <person name="Rajandream M.A."/>
            <person name="Sucgang R."/>
            <person name="Berriman M."/>
            <person name="Song J."/>
            <person name="Olsen R."/>
            <person name="Szafranski K."/>
            <person name="Xu Q."/>
            <person name="Tunggal B."/>
            <person name="Kummerfeld S."/>
            <person name="Madera M."/>
            <person name="Konfortov B.A."/>
            <person name="Rivero F."/>
            <person name="Bankier A.T."/>
            <person name="Lehmann R."/>
            <person name="Hamlin N."/>
            <person name="Davies R."/>
            <person name="Gaudet P."/>
            <person name="Fey P."/>
            <person name="Pilcher K."/>
            <person name="Chen G."/>
            <person name="Saunders D."/>
            <person name="Sodergren E."/>
            <person name="Davis P."/>
            <person name="Kerhornou A."/>
            <person name="Nie X."/>
            <person name="Hall N."/>
            <person name="Anjard C."/>
            <person name="Hemphill L."/>
            <person name="Bason N."/>
            <person name="Farbrother P."/>
            <person name="Desany B."/>
            <person name="Just E."/>
            <person name="Morio T."/>
            <person name="Rost R."/>
            <person name="Churcher C."/>
            <person name="Cooper J."/>
            <person name="Haydock S."/>
            <person name="van Driessche N."/>
            <person name="Cronin A."/>
            <person name="Goodhead I."/>
            <person name="Muzny D."/>
            <person name="Mourier T."/>
            <person name="Pain A."/>
            <person name="Lu M."/>
            <person name="Harper D."/>
            <person name="Lindsay R."/>
            <person name="Hauser H."/>
            <person name="James K."/>
            <person name="Quiles M."/>
            <person name="Madan Babu M."/>
            <person name="Saito T."/>
            <person name="Buchrieser C."/>
            <person name="Wardroper A."/>
            <person name="Felder M."/>
            <person name="Thangavelu M."/>
            <person name="Johnson D."/>
            <person name="Knights A."/>
            <person name="Loulseged H."/>
            <person name="Mungall K."/>
            <person name="Oliver K."/>
            <person name="Price C."/>
            <person name="Quail M.A."/>
            <person name="Urushihara H."/>
            <person name="Hernandez J."/>
            <person name="Rabbinowitsch E."/>
            <person name="Steffen D."/>
            <person name="Sanders M."/>
            <person name="Ma J."/>
            <person name="Kohara Y."/>
            <person name="Sharp S."/>
            <person name="Simmonds M."/>
            <person name="Spiegler S."/>
            <person name="Tivey A."/>
            <person name="Sugano S."/>
            <person name="White B."/>
            <person name="Walker D."/>
            <person name="Woodward J."/>
            <person name="Winckler T."/>
            <person name="Tanaka Y."/>
            <person name="Shaulsky G."/>
            <person name="Schleicher M."/>
            <person name="Weinstock G."/>
            <person name="Rosenthal A."/>
            <person name="Cox E.C."/>
            <person name="Chisholm R.L."/>
            <person name="Gibbs R."/>
            <person name="Loomis W.F."/>
            <person name="Platzer M."/>
            <person name="Kay R.R."/>
            <person name="Williams J."/>
            <person name="Dear P.H."/>
            <person name="Noegel A.A."/>
            <person name="Barrell B."/>
            <person name="Kuspa A."/>
        </authorList>
    </citation>
    <scope>NUCLEOTIDE SEQUENCE [LARGE SCALE GENOMIC DNA]</scope>
    <source>
        <strain evidence="2 3">AX4</strain>
    </source>
</reference>
<dbReference type="GO" id="GO:0031624">
    <property type="term" value="F:ubiquitin conjugating enzyme binding"/>
    <property type="evidence" value="ECO:0000318"/>
    <property type="project" value="GO_Central"/>
</dbReference>
<dbReference type="STRING" id="44689.Q54EF6"/>
<dbReference type="OMA" id="SHANENY"/>
<dbReference type="KEGG" id="ddi:DDB_G0291612"/>
<keyword evidence="3" id="KW-1185">Reference proteome</keyword>